<proteinExistence type="predicted"/>
<dbReference type="KEGG" id="dov:DSCO28_46730"/>
<dbReference type="EMBL" id="AP021876">
    <property type="protein sequence ID" value="BBO84107.1"/>
    <property type="molecule type" value="Genomic_DNA"/>
</dbReference>
<evidence type="ECO:0000313" key="2">
    <source>
        <dbReference type="Proteomes" id="UP000425960"/>
    </source>
</evidence>
<sequence length="186" mass="20949">MTTVAVLDVVDTDHNAFLSMDEQTALRNLTVESLRDYHYFTAMRVNGRGVAVETITDFTAEVWDNRLVYDFLVPCRVAAKPGKRQQVKVAVYDDSFYTYVAYTAADRTAIDPSKDPMFANREAPAQPGDYQRFAEAVGISKFNGDIQVTGDPQGFRIDTRVEDAVDMAYFHDQIIPQAVVMTFEPK</sequence>
<dbReference type="InterPro" id="IPR010412">
    <property type="entry name" value="DUF1007"/>
</dbReference>
<name>A0A5K7ZV42_9BACT</name>
<reference evidence="1 2" key="1">
    <citation type="submission" date="2019-11" db="EMBL/GenBank/DDBJ databases">
        <title>Comparative genomics of hydrocarbon-degrading Desulfosarcina strains.</title>
        <authorList>
            <person name="Watanabe M."/>
            <person name="Kojima H."/>
            <person name="Fukui M."/>
        </authorList>
    </citation>
    <scope>NUCLEOTIDE SEQUENCE [LARGE SCALE GENOMIC DNA]</scope>
    <source>
        <strain evidence="1 2">28bB2T</strain>
    </source>
</reference>
<accession>A0A5K7ZV42</accession>
<evidence type="ECO:0000313" key="1">
    <source>
        <dbReference type="EMBL" id="BBO84107.1"/>
    </source>
</evidence>
<gene>
    <name evidence="1" type="ORF">DSCO28_46730</name>
</gene>
<organism evidence="1 2">
    <name type="scientific">Desulfosarcina ovata subsp. sediminis</name>
    <dbReference type="NCBI Taxonomy" id="885957"/>
    <lineage>
        <taxon>Bacteria</taxon>
        <taxon>Pseudomonadati</taxon>
        <taxon>Thermodesulfobacteriota</taxon>
        <taxon>Desulfobacteria</taxon>
        <taxon>Desulfobacterales</taxon>
        <taxon>Desulfosarcinaceae</taxon>
        <taxon>Desulfosarcina</taxon>
    </lineage>
</organism>
<dbReference type="Proteomes" id="UP000425960">
    <property type="component" value="Chromosome"/>
</dbReference>
<dbReference type="AlphaFoldDB" id="A0A5K7ZV42"/>
<protein>
    <submittedName>
        <fullName evidence="1">Uncharacterized protein</fullName>
    </submittedName>
</protein>
<dbReference type="Pfam" id="PF06226">
    <property type="entry name" value="DUF1007"/>
    <property type="match status" value="1"/>
</dbReference>